<keyword evidence="2" id="KW-0812">Transmembrane</keyword>
<dbReference type="EMBL" id="KV722441">
    <property type="protein sequence ID" value="OCH88880.1"/>
    <property type="molecule type" value="Genomic_DNA"/>
</dbReference>
<reference evidence="4 5" key="1">
    <citation type="submission" date="2016-07" db="EMBL/GenBank/DDBJ databases">
        <title>Draft genome of the white-rot fungus Obba rivulosa 3A-2.</title>
        <authorList>
            <consortium name="DOE Joint Genome Institute"/>
            <person name="Miettinen O."/>
            <person name="Riley R."/>
            <person name="Acob R."/>
            <person name="Barry K."/>
            <person name="Cullen D."/>
            <person name="De Vries R."/>
            <person name="Hainaut M."/>
            <person name="Hatakka A."/>
            <person name="Henrissat B."/>
            <person name="Hilden K."/>
            <person name="Kuo R."/>
            <person name="Labutti K."/>
            <person name="Lipzen A."/>
            <person name="Makela M.R."/>
            <person name="Sandor L."/>
            <person name="Spatafora J.W."/>
            <person name="Grigoriev I.V."/>
            <person name="Hibbett D.S."/>
        </authorList>
    </citation>
    <scope>NUCLEOTIDE SEQUENCE [LARGE SCALE GENOMIC DNA]</scope>
    <source>
        <strain evidence="4 5">3A-2</strain>
    </source>
</reference>
<sequence length="961" mass="104100">MEKIIAPDLDDTSRRYRPGTGHGSRISRLIVFFGLCALTLTFVLASTVVNLHSSSPAVPLHVHEILDKCARLPLKPGPPDDFGNRSYSDRYVPGTKAILITNGTIWTGRNQGLEIIKGDILLHGGIIKAVGYVSQSLLDSTTEHVTIDAHGAWITPGIIDVHSHIGVGTAPAFDGVEDGNSFKGPIQPWLRSLDGLNTHDDSYKISAAGGVTTSLILPGSANAIGGQAFVIKLRPTKERSPTSLLLEPPFDLNGTNVNPHQPPRWRHMKHACGENPARVYGDTRMDDVWVWRQAYNKARELKNAQDAFCQKAVAREWENLEGQTFPEELQWEALVDILRGKVKVQTHCYEAVDFDNFVRLSQEFEFPVAAFHHAHEAYLVPDVLKKAYEHPPAIAMFSTFARYKREAFRHSEFAPRILADNGIDVVMKSDHAAIVSRYLVNEAALAHYYGLPENIALASVISTPAKVLGLEHRIGYIKEGYDADVVVWDSHPLSLGSTPAQVIIDGIAQIPSAYVSAKPASHSRAPNTPNFNREATSAVKFEGLPPLGPSESLEDLVVFVSVEHLWVRDAAGNGIVEAFGSRRSGSGNTVVVQHGRVLCSDVASDSCLSYLALPDIRVIDLHGGSLQPGLVSFGSNLGLQEIAMEDSTVDGEAPDYFAVSTPPFVEAGYLPRAMDGLQYATRDALLAYRSGVTVGITAPSHSGFLGGLTTAFSLGSAHKLERGALVQNITAVHVSFGRSVIPSISTQVAALRSLLQGHTEGDHAKWFRLVSQGKLPLVIRVDSADIIATLIELKKEVETASQAPLKMTLEGATEAHILARELSEANIGVILKPPRSFPYTWDQRRIVPGPPLSEDSPIAHLVKHNVTVGIGPQGTNAMADLSAWAVRNTRFDAGWEHYESPNVISKETALALASVNVERLLGLETMPGEGDLVATTGGDLLDFEGKVVAVLSPRRGVVDLF</sequence>
<dbReference type="InterPro" id="IPR050138">
    <property type="entry name" value="DHOase/Allantoinase_Hydrolase"/>
</dbReference>
<keyword evidence="5" id="KW-1185">Reference proteome</keyword>
<organism evidence="4 5">
    <name type="scientific">Obba rivulosa</name>
    <dbReference type="NCBI Taxonomy" id="1052685"/>
    <lineage>
        <taxon>Eukaryota</taxon>
        <taxon>Fungi</taxon>
        <taxon>Dikarya</taxon>
        <taxon>Basidiomycota</taxon>
        <taxon>Agaricomycotina</taxon>
        <taxon>Agaricomycetes</taxon>
        <taxon>Polyporales</taxon>
        <taxon>Gelatoporiaceae</taxon>
        <taxon>Obba</taxon>
    </lineage>
</organism>
<dbReference type="GO" id="GO:0005737">
    <property type="term" value="C:cytoplasm"/>
    <property type="evidence" value="ECO:0007669"/>
    <property type="project" value="TreeGrafter"/>
</dbReference>
<dbReference type="AlphaFoldDB" id="A0A8E2AV39"/>
<dbReference type="Proteomes" id="UP000250043">
    <property type="component" value="Unassembled WGS sequence"/>
</dbReference>
<feature type="region of interest" description="Disordered" evidence="1">
    <location>
        <begin position="1"/>
        <end position="20"/>
    </location>
</feature>
<dbReference type="GO" id="GO:0004038">
    <property type="term" value="F:allantoinase activity"/>
    <property type="evidence" value="ECO:0007669"/>
    <property type="project" value="TreeGrafter"/>
</dbReference>
<dbReference type="Gene3D" id="3.20.20.140">
    <property type="entry name" value="Metal-dependent hydrolases"/>
    <property type="match status" value="2"/>
</dbReference>
<dbReference type="GO" id="GO:0006145">
    <property type="term" value="P:purine nucleobase catabolic process"/>
    <property type="evidence" value="ECO:0007669"/>
    <property type="project" value="TreeGrafter"/>
</dbReference>
<protein>
    <submittedName>
        <fullName evidence="4">Composite domain of metallo-dependent hydrolase</fullName>
    </submittedName>
</protein>
<dbReference type="OrthoDB" id="10258955at2759"/>
<dbReference type="PANTHER" id="PTHR43668">
    <property type="entry name" value="ALLANTOINASE"/>
    <property type="match status" value="1"/>
</dbReference>
<keyword evidence="2" id="KW-1133">Transmembrane helix</keyword>
<evidence type="ECO:0000313" key="5">
    <source>
        <dbReference type="Proteomes" id="UP000250043"/>
    </source>
</evidence>
<dbReference type="PANTHER" id="PTHR43668:SF5">
    <property type="entry name" value="AMIDOHYDROLASE 3 DOMAIN-CONTAINING PROTEIN"/>
    <property type="match status" value="1"/>
</dbReference>
<evidence type="ECO:0000313" key="4">
    <source>
        <dbReference type="EMBL" id="OCH88880.1"/>
    </source>
</evidence>
<dbReference type="InterPro" id="IPR032466">
    <property type="entry name" value="Metal_Hydrolase"/>
</dbReference>
<name>A0A8E2AV39_9APHY</name>
<dbReference type="Pfam" id="PF01979">
    <property type="entry name" value="Amidohydro_1"/>
    <property type="match status" value="1"/>
</dbReference>
<evidence type="ECO:0000256" key="2">
    <source>
        <dbReference type="SAM" id="Phobius"/>
    </source>
</evidence>
<keyword evidence="2" id="KW-0472">Membrane</keyword>
<dbReference type="SUPFAM" id="SSF51556">
    <property type="entry name" value="Metallo-dependent hydrolases"/>
    <property type="match status" value="1"/>
</dbReference>
<gene>
    <name evidence="4" type="ORF">OBBRIDRAFT_60598</name>
</gene>
<accession>A0A8E2AV39</accession>
<feature type="transmembrane region" description="Helical" evidence="2">
    <location>
        <begin position="29"/>
        <end position="49"/>
    </location>
</feature>
<evidence type="ECO:0000256" key="1">
    <source>
        <dbReference type="SAM" id="MobiDB-lite"/>
    </source>
</evidence>
<evidence type="ECO:0000259" key="3">
    <source>
        <dbReference type="Pfam" id="PF01979"/>
    </source>
</evidence>
<keyword evidence="4" id="KW-0378">Hydrolase</keyword>
<dbReference type="InterPro" id="IPR011059">
    <property type="entry name" value="Metal-dep_hydrolase_composite"/>
</dbReference>
<dbReference type="InterPro" id="IPR006680">
    <property type="entry name" value="Amidohydro-rel"/>
</dbReference>
<feature type="domain" description="Amidohydrolase-related" evidence="3">
    <location>
        <begin position="414"/>
        <end position="504"/>
    </location>
</feature>
<dbReference type="SUPFAM" id="SSF51338">
    <property type="entry name" value="Composite domain of metallo-dependent hydrolases"/>
    <property type="match status" value="1"/>
</dbReference>
<proteinExistence type="predicted"/>